<gene>
    <name evidence="7" type="ORF">CHH72_20815</name>
</gene>
<dbReference type="Pfam" id="PF13419">
    <property type="entry name" value="HAD_2"/>
    <property type="match status" value="1"/>
</dbReference>
<organism evidence="7 8">
    <name type="scientific">Shouchella clausii</name>
    <name type="common">Alkalihalobacillus clausii</name>
    <dbReference type="NCBI Taxonomy" id="79880"/>
    <lineage>
        <taxon>Bacteria</taxon>
        <taxon>Bacillati</taxon>
        <taxon>Bacillota</taxon>
        <taxon>Bacilli</taxon>
        <taxon>Bacillales</taxon>
        <taxon>Bacillaceae</taxon>
        <taxon>Shouchella</taxon>
    </lineage>
</organism>
<dbReference type="PANTHER" id="PTHR46193:SF18">
    <property type="entry name" value="HEXITOL PHOSPHATASE B"/>
    <property type="match status" value="1"/>
</dbReference>
<keyword evidence="3" id="KW-0479">Metal-binding</keyword>
<evidence type="ECO:0000313" key="8">
    <source>
        <dbReference type="Proteomes" id="UP000216207"/>
    </source>
</evidence>
<dbReference type="InterPro" id="IPR041492">
    <property type="entry name" value="HAD_2"/>
</dbReference>
<dbReference type="PANTHER" id="PTHR46193">
    <property type="entry name" value="6-PHOSPHOGLUCONATE PHOSPHATASE"/>
    <property type="match status" value="1"/>
</dbReference>
<evidence type="ECO:0000256" key="6">
    <source>
        <dbReference type="ARBA" id="ARBA00023277"/>
    </source>
</evidence>
<dbReference type="InterPro" id="IPR023214">
    <property type="entry name" value="HAD_sf"/>
</dbReference>
<dbReference type="AlphaFoldDB" id="A0A268NTX4"/>
<evidence type="ECO:0000256" key="4">
    <source>
        <dbReference type="ARBA" id="ARBA00022801"/>
    </source>
</evidence>
<protein>
    <submittedName>
        <fullName evidence="7">HAD family phosphatase</fullName>
    </submittedName>
</protein>
<dbReference type="GO" id="GO:0016787">
    <property type="term" value="F:hydrolase activity"/>
    <property type="evidence" value="ECO:0007669"/>
    <property type="project" value="UniProtKB-KW"/>
</dbReference>
<name>A0A268NTX4_SHOCL</name>
<keyword evidence="5" id="KW-0460">Magnesium</keyword>
<dbReference type="SFLD" id="SFLDG01129">
    <property type="entry name" value="C1.5:_HAD__Beta-PGM__Phosphata"/>
    <property type="match status" value="1"/>
</dbReference>
<proteinExistence type="inferred from homology"/>
<dbReference type="SFLD" id="SFLDS00003">
    <property type="entry name" value="Haloacid_Dehalogenase"/>
    <property type="match status" value="1"/>
</dbReference>
<evidence type="ECO:0000256" key="5">
    <source>
        <dbReference type="ARBA" id="ARBA00022842"/>
    </source>
</evidence>
<dbReference type="Proteomes" id="UP000216207">
    <property type="component" value="Unassembled WGS sequence"/>
</dbReference>
<dbReference type="InterPro" id="IPR051600">
    <property type="entry name" value="Beta-PGM-like"/>
</dbReference>
<dbReference type="InterPro" id="IPR036412">
    <property type="entry name" value="HAD-like_sf"/>
</dbReference>
<dbReference type="NCBIfam" id="TIGR01509">
    <property type="entry name" value="HAD-SF-IA-v3"/>
    <property type="match status" value="1"/>
</dbReference>
<dbReference type="Gene3D" id="1.10.150.240">
    <property type="entry name" value="Putative phosphatase, domain 2"/>
    <property type="match status" value="1"/>
</dbReference>
<dbReference type="RefSeq" id="WP_082111939.1">
    <property type="nucleotide sequence ID" value="NZ_CP154609.1"/>
</dbReference>
<dbReference type="SUPFAM" id="SSF56784">
    <property type="entry name" value="HAD-like"/>
    <property type="match status" value="1"/>
</dbReference>
<evidence type="ECO:0000313" key="7">
    <source>
        <dbReference type="EMBL" id="PAE86936.1"/>
    </source>
</evidence>
<dbReference type="InterPro" id="IPR023198">
    <property type="entry name" value="PGP-like_dom2"/>
</dbReference>
<dbReference type="PRINTS" id="PR00413">
    <property type="entry name" value="HADHALOGNASE"/>
</dbReference>
<evidence type="ECO:0000256" key="2">
    <source>
        <dbReference type="ARBA" id="ARBA00006171"/>
    </source>
</evidence>
<accession>A0A268NTX4</accession>
<dbReference type="FunFam" id="3.40.50.1000:FF:000036">
    <property type="entry name" value="HAD family hydrolase"/>
    <property type="match status" value="1"/>
</dbReference>
<dbReference type="SFLD" id="SFLDG01135">
    <property type="entry name" value="C1.5.6:_HAD__Beta-PGM__Phospha"/>
    <property type="match status" value="1"/>
</dbReference>
<comment type="cofactor">
    <cofactor evidence="1">
        <name>Mg(2+)</name>
        <dbReference type="ChEBI" id="CHEBI:18420"/>
    </cofactor>
</comment>
<evidence type="ECO:0000256" key="1">
    <source>
        <dbReference type="ARBA" id="ARBA00001946"/>
    </source>
</evidence>
<dbReference type="CDD" id="cd16423">
    <property type="entry name" value="HAD_BPGM-like"/>
    <property type="match status" value="1"/>
</dbReference>
<keyword evidence="4" id="KW-0378">Hydrolase</keyword>
<sequence length="220" mass="23951">MRGFIFDMDGVIIDSEPLHFQVEQDVCKKYGVELAEKELESYVGTRARDMWQQIKKTHGATFEVSAVLNEANERKQAYVVSGKVEPIPGIKELLAALKNNGYRIGLASSSPRPFIEAVLNSFGISDYFDVVMSGEEVANGKPEPDVYRETAEKLGVQPDACTVLEDAAHGVQAALAAGMRVIGFVNPNSGSQDLSAAHDQVNDIGQIQPQAAEIVIEKNQ</sequence>
<evidence type="ECO:0000256" key="3">
    <source>
        <dbReference type="ARBA" id="ARBA00022723"/>
    </source>
</evidence>
<keyword evidence="6" id="KW-0119">Carbohydrate metabolism</keyword>
<dbReference type="NCBIfam" id="TIGR01549">
    <property type="entry name" value="HAD-SF-IA-v1"/>
    <property type="match status" value="1"/>
</dbReference>
<dbReference type="EMBL" id="NPCC01000044">
    <property type="protein sequence ID" value="PAE86936.1"/>
    <property type="molecule type" value="Genomic_DNA"/>
</dbReference>
<reference evidence="7 8" key="1">
    <citation type="submission" date="2017-07" db="EMBL/GenBank/DDBJ databases">
        <title>Isolation and whole genome analysis of endospore-forming bacteria from heroin.</title>
        <authorList>
            <person name="Kalinowski J."/>
            <person name="Ahrens B."/>
            <person name="Al-Dilaimi A."/>
            <person name="Winkler A."/>
            <person name="Wibberg D."/>
            <person name="Schleenbecker U."/>
            <person name="Ruckert C."/>
            <person name="Wolfel R."/>
            <person name="Grass G."/>
        </authorList>
    </citation>
    <scope>NUCLEOTIDE SEQUENCE [LARGE SCALE GENOMIC DNA]</scope>
    <source>
        <strain evidence="7 8">7539</strain>
    </source>
</reference>
<dbReference type="Gene3D" id="3.40.50.1000">
    <property type="entry name" value="HAD superfamily/HAD-like"/>
    <property type="match status" value="1"/>
</dbReference>
<dbReference type="GO" id="GO:0046872">
    <property type="term" value="F:metal ion binding"/>
    <property type="evidence" value="ECO:0007669"/>
    <property type="project" value="UniProtKB-KW"/>
</dbReference>
<comment type="similarity">
    <text evidence="2">Belongs to the HAD-like hydrolase superfamily. CbbY/CbbZ/Gph/YieH family.</text>
</comment>
<dbReference type="InterPro" id="IPR006439">
    <property type="entry name" value="HAD-SF_hydro_IA"/>
</dbReference>
<comment type="caution">
    <text evidence="7">The sequence shown here is derived from an EMBL/GenBank/DDBJ whole genome shotgun (WGS) entry which is preliminary data.</text>
</comment>